<organism evidence="2 3">
    <name type="scientific">Leptobrachium leishanense</name>
    <name type="common">Leishan spiny toad</name>
    <dbReference type="NCBI Taxonomy" id="445787"/>
    <lineage>
        <taxon>Eukaryota</taxon>
        <taxon>Metazoa</taxon>
        <taxon>Chordata</taxon>
        <taxon>Craniata</taxon>
        <taxon>Vertebrata</taxon>
        <taxon>Euteleostomi</taxon>
        <taxon>Amphibia</taxon>
        <taxon>Batrachia</taxon>
        <taxon>Anura</taxon>
        <taxon>Pelobatoidea</taxon>
        <taxon>Megophryidae</taxon>
        <taxon>Leptobrachium</taxon>
    </lineage>
</organism>
<accession>A0A8C5QGV8</accession>
<dbReference type="GeneTree" id="ENSGT01000000220125"/>
<keyword evidence="1" id="KW-1133">Transmembrane helix</keyword>
<evidence type="ECO:0000256" key="1">
    <source>
        <dbReference type="SAM" id="Phobius"/>
    </source>
</evidence>
<name>A0A8C5QGV8_9ANUR</name>
<keyword evidence="3" id="KW-1185">Reference proteome</keyword>
<protein>
    <submittedName>
        <fullName evidence="2">Uncharacterized protein</fullName>
    </submittedName>
</protein>
<keyword evidence="1" id="KW-0812">Transmembrane</keyword>
<proteinExistence type="predicted"/>
<dbReference type="AlphaFoldDB" id="A0A8C5QGV8"/>
<dbReference type="OrthoDB" id="9906453at2759"/>
<reference evidence="2" key="1">
    <citation type="submission" date="2025-08" db="UniProtKB">
        <authorList>
            <consortium name="Ensembl"/>
        </authorList>
    </citation>
    <scope>IDENTIFICATION</scope>
</reference>
<reference evidence="2" key="2">
    <citation type="submission" date="2025-09" db="UniProtKB">
        <authorList>
            <consortium name="Ensembl"/>
        </authorList>
    </citation>
    <scope>IDENTIFICATION</scope>
</reference>
<feature type="transmembrane region" description="Helical" evidence="1">
    <location>
        <begin position="187"/>
        <end position="206"/>
    </location>
</feature>
<evidence type="ECO:0000313" key="2">
    <source>
        <dbReference type="Ensembl" id="ENSLLEP00000037982.1"/>
    </source>
</evidence>
<sequence length="229" mass="26564">MVFNRGKTVGIFSRESEETYQWLINDLLKFKGVKDVRPVYISSRLEDLRKHTEQCDFAIIYHSKNRGRVNVTDVTDSLYDKELEYLYTSLGLKNVLVVIDDLDNSDYATKCQIMEHQPSINKWAWDLILIDKQEKSDSDAMKAKLEEMEWIITRGNIAAPKKKPPKYQGDTIDSPKSSRRCCNKKNMFAMLLILIIVLLSIMIGYIRAIYEHMNLLNNHNNNASQAIKP</sequence>
<keyword evidence="1" id="KW-0472">Membrane</keyword>
<dbReference type="Proteomes" id="UP000694569">
    <property type="component" value="Unplaced"/>
</dbReference>
<dbReference type="Ensembl" id="ENSLLET00000039452.1">
    <property type="protein sequence ID" value="ENSLLEP00000037982.1"/>
    <property type="gene ID" value="ENSLLEG00000024077.1"/>
</dbReference>
<evidence type="ECO:0000313" key="3">
    <source>
        <dbReference type="Proteomes" id="UP000694569"/>
    </source>
</evidence>